<gene>
    <name evidence="2" type="ORF">EVAR_23192_1</name>
</gene>
<dbReference type="EMBL" id="BGZK01000325">
    <property type="protein sequence ID" value="GBP36890.1"/>
    <property type="molecule type" value="Genomic_DNA"/>
</dbReference>
<dbReference type="Proteomes" id="UP000299102">
    <property type="component" value="Unassembled WGS sequence"/>
</dbReference>
<accession>A0A4C1VEB5</accession>
<organism evidence="2 3">
    <name type="scientific">Eumeta variegata</name>
    <name type="common">Bagworm moth</name>
    <name type="synonym">Eumeta japonica</name>
    <dbReference type="NCBI Taxonomy" id="151549"/>
    <lineage>
        <taxon>Eukaryota</taxon>
        <taxon>Metazoa</taxon>
        <taxon>Ecdysozoa</taxon>
        <taxon>Arthropoda</taxon>
        <taxon>Hexapoda</taxon>
        <taxon>Insecta</taxon>
        <taxon>Pterygota</taxon>
        <taxon>Neoptera</taxon>
        <taxon>Endopterygota</taxon>
        <taxon>Lepidoptera</taxon>
        <taxon>Glossata</taxon>
        <taxon>Ditrysia</taxon>
        <taxon>Tineoidea</taxon>
        <taxon>Psychidae</taxon>
        <taxon>Oiketicinae</taxon>
        <taxon>Eumeta</taxon>
    </lineage>
</organism>
<evidence type="ECO:0000313" key="3">
    <source>
        <dbReference type="Proteomes" id="UP000299102"/>
    </source>
</evidence>
<name>A0A4C1VEB5_EUMVA</name>
<feature type="region of interest" description="Disordered" evidence="1">
    <location>
        <begin position="1"/>
        <end position="34"/>
    </location>
</feature>
<proteinExistence type="predicted"/>
<reference evidence="2 3" key="1">
    <citation type="journal article" date="2019" name="Commun. Biol.">
        <title>The bagworm genome reveals a unique fibroin gene that provides high tensile strength.</title>
        <authorList>
            <person name="Kono N."/>
            <person name="Nakamura H."/>
            <person name="Ohtoshi R."/>
            <person name="Tomita M."/>
            <person name="Numata K."/>
            <person name="Arakawa K."/>
        </authorList>
    </citation>
    <scope>NUCLEOTIDE SEQUENCE [LARGE SCALE GENOMIC DNA]</scope>
</reference>
<evidence type="ECO:0000256" key="1">
    <source>
        <dbReference type="SAM" id="MobiDB-lite"/>
    </source>
</evidence>
<feature type="compositionally biased region" description="Basic and acidic residues" evidence="1">
    <location>
        <begin position="12"/>
        <end position="26"/>
    </location>
</feature>
<sequence length="183" mass="19494">MSAAAVGGVIASHDDGRQHLPPHARDFASAPEDGLQRRRALSPRALKSDSEFADILFAAAMINSDRSDPVGLRMRSADTRNGISADRTTASYLRFLMGVAHDAGAHVGASERTPKRDISHSYAGHTFDSNPVPTSVFDPSSGLVSVLVHIAIQFRSDSILVPFAILCPTPLLIPMSLPVTIPT</sequence>
<keyword evidence="3" id="KW-1185">Reference proteome</keyword>
<comment type="caution">
    <text evidence="2">The sequence shown here is derived from an EMBL/GenBank/DDBJ whole genome shotgun (WGS) entry which is preliminary data.</text>
</comment>
<evidence type="ECO:0000313" key="2">
    <source>
        <dbReference type="EMBL" id="GBP36890.1"/>
    </source>
</evidence>
<dbReference type="AlphaFoldDB" id="A0A4C1VEB5"/>
<protein>
    <submittedName>
        <fullName evidence="2">Uncharacterized protein</fullName>
    </submittedName>
</protein>